<dbReference type="GeneID" id="2873867"/>
<evidence type="ECO:0000256" key="3">
    <source>
        <dbReference type="ARBA" id="ARBA00023295"/>
    </source>
</evidence>
<accession>Q5B804</accession>
<dbReference type="InterPro" id="IPR000805">
    <property type="entry name" value="Glyco_hydro_26"/>
</dbReference>
<accession>C8VHW8</accession>
<name>Q5B804_EMENI</name>
<organism evidence="7 8">
    <name type="scientific">Emericella nidulans (strain FGSC A4 / ATCC 38163 / CBS 112.46 / NRRL 194 / M139)</name>
    <name type="common">Aspergillus nidulans</name>
    <dbReference type="NCBI Taxonomy" id="227321"/>
    <lineage>
        <taxon>Eukaryota</taxon>
        <taxon>Fungi</taxon>
        <taxon>Dikarya</taxon>
        <taxon>Ascomycota</taxon>
        <taxon>Pezizomycotina</taxon>
        <taxon>Eurotiomycetes</taxon>
        <taxon>Eurotiomycetidae</taxon>
        <taxon>Eurotiales</taxon>
        <taxon>Aspergillaceae</taxon>
        <taxon>Aspergillus</taxon>
        <taxon>Aspergillus subgen. Nidulantes</taxon>
    </lineage>
</organism>
<dbReference type="eggNOG" id="ENOG502QT55">
    <property type="taxonomic scope" value="Eukaryota"/>
</dbReference>
<feature type="domain" description="GH26" evidence="6">
    <location>
        <begin position="50"/>
        <end position="341"/>
    </location>
</feature>
<dbReference type="PRINTS" id="PR00739">
    <property type="entry name" value="GLHYDRLASE26"/>
</dbReference>
<dbReference type="InterPro" id="IPR017853">
    <property type="entry name" value="GH"/>
</dbReference>
<evidence type="ECO:0000256" key="4">
    <source>
        <dbReference type="PROSITE-ProRule" id="PRU01100"/>
    </source>
</evidence>
<reference evidence="8" key="2">
    <citation type="journal article" date="2009" name="Fungal Genet. Biol.">
        <title>The 2008 update of the Aspergillus nidulans genome annotation: a community effort.</title>
        <authorList>
            <person name="Wortman J.R."/>
            <person name="Gilsenan J.M."/>
            <person name="Joardar V."/>
            <person name="Deegan J."/>
            <person name="Clutterbuck J."/>
            <person name="Andersen M.R."/>
            <person name="Archer D."/>
            <person name="Bencina M."/>
            <person name="Braus G."/>
            <person name="Coutinho P."/>
            <person name="von Dohren H."/>
            <person name="Doonan J."/>
            <person name="Driessen A.J."/>
            <person name="Durek P."/>
            <person name="Espeso E."/>
            <person name="Fekete E."/>
            <person name="Flipphi M."/>
            <person name="Estrada C.G."/>
            <person name="Geysens S."/>
            <person name="Goldman G."/>
            <person name="de Groot P.W."/>
            <person name="Hansen K."/>
            <person name="Harris S.D."/>
            <person name="Heinekamp T."/>
            <person name="Helmstaedt K."/>
            <person name="Henrissat B."/>
            <person name="Hofmann G."/>
            <person name="Homan T."/>
            <person name="Horio T."/>
            <person name="Horiuchi H."/>
            <person name="James S."/>
            <person name="Jones M."/>
            <person name="Karaffa L."/>
            <person name="Karanyi Z."/>
            <person name="Kato M."/>
            <person name="Keller N."/>
            <person name="Kelly D.E."/>
            <person name="Kiel J.A."/>
            <person name="Kim J.M."/>
            <person name="van der Klei I.J."/>
            <person name="Klis F.M."/>
            <person name="Kovalchuk A."/>
            <person name="Krasevec N."/>
            <person name="Kubicek C.P."/>
            <person name="Liu B."/>
            <person name="Maccabe A."/>
            <person name="Meyer V."/>
            <person name="Mirabito P."/>
            <person name="Miskei M."/>
            <person name="Mos M."/>
            <person name="Mullins J."/>
            <person name="Nelson D.R."/>
            <person name="Nielsen J."/>
            <person name="Oakley B.R."/>
            <person name="Osmani S.A."/>
            <person name="Pakula T."/>
            <person name="Paszewski A."/>
            <person name="Paulsen I."/>
            <person name="Pilsyk S."/>
            <person name="Pocsi I."/>
            <person name="Punt P.J."/>
            <person name="Ram A.F."/>
            <person name="Ren Q."/>
            <person name="Robellet X."/>
            <person name="Robson G."/>
            <person name="Seiboth B."/>
            <person name="van Solingen P."/>
            <person name="Specht T."/>
            <person name="Sun J."/>
            <person name="Taheri-Talesh N."/>
            <person name="Takeshita N."/>
            <person name="Ussery D."/>
            <person name="vanKuyk P.A."/>
            <person name="Visser H."/>
            <person name="van de Vondervoort P.J."/>
            <person name="de Vries R.P."/>
            <person name="Walton J."/>
            <person name="Xiang X."/>
            <person name="Xiong Y."/>
            <person name="Zeng A.P."/>
            <person name="Brandt B.W."/>
            <person name="Cornell M.J."/>
            <person name="van den Hondel C.A."/>
            <person name="Visser J."/>
            <person name="Oliver S.G."/>
            <person name="Turner G."/>
        </authorList>
    </citation>
    <scope>GENOME REANNOTATION</scope>
    <source>
        <strain evidence="8">FGSC A4 / ATCC 38163 / CBS 112.46 / NRRL 194 / M139</strain>
    </source>
</reference>
<keyword evidence="3" id="KW-0326">Glycosidase</keyword>
<dbReference type="GO" id="GO:0006080">
    <property type="term" value="P:substituted mannan metabolic process"/>
    <property type="evidence" value="ECO:0007669"/>
    <property type="project" value="InterPro"/>
</dbReference>
<dbReference type="RefSeq" id="XP_660930.1">
    <property type="nucleotide sequence ID" value="XM_655838.1"/>
</dbReference>
<dbReference type="PROSITE" id="PS51764">
    <property type="entry name" value="GH26"/>
    <property type="match status" value="1"/>
</dbReference>
<dbReference type="EMBL" id="BN001306">
    <property type="protein sequence ID" value="CBF82942.1"/>
    <property type="molecule type" value="Genomic_DNA"/>
</dbReference>
<dbReference type="KEGG" id="ani:ANIA_03326"/>
<dbReference type="AlphaFoldDB" id="Q5B804"/>
<dbReference type="CAZy" id="GH26">
    <property type="family name" value="Glycoside Hydrolase Family 26"/>
</dbReference>
<sequence>MHGKLWYGLMALATLGSPALANPLLHGLGHKNTSINLNHLMARNTDKFDPADLSYITRLAAIGDSYLAGIGAGDMLDSEAGKSLSFLILNRVFQQPWNEYCSCYNYSYPYLIHTNEQLDLMYYSLSAVAHGSKSHAVEDAINFDRQGGISTLVWYWYAPTCLLDSEEQPWYSGFYTEATCFNIANTLSHSRNRTDYGLLIQDIDVIAAQLKRLSDANIPFWWRAHGPAAFKQLWDLIYNHITCVHDIHNLVWVCNTADPSWYPGNNKCDITTVDHYAEAGDHGVLKGKFEGLKNITRGERVLALAEVGSIPDPELQAKENVPWAYWMTWNDEFIKDGKKTL</sequence>
<dbReference type="OMA" id="NWAYWMV"/>
<dbReference type="Gene3D" id="3.20.20.80">
    <property type="entry name" value="Glycosidases"/>
    <property type="match status" value="1"/>
</dbReference>
<gene>
    <name evidence="7" type="ORF">ANIA_03326</name>
</gene>
<proteinExistence type="inferred from homology"/>
<keyword evidence="5" id="KW-0732">Signal</keyword>
<dbReference type="HOGENOM" id="CLU_813879_0_0_1"/>
<dbReference type="VEuPathDB" id="FungiDB:AN3326"/>
<dbReference type="OrthoDB" id="5286354at2759"/>
<dbReference type="PANTHER" id="PTHR40079">
    <property type="entry name" value="MANNAN ENDO-1,4-BETA-MANNOSIDASE E-RELATED"/>
    <property type="match status" value="1"/>
</dbReference>
<comment type="similarity">
    <text evidence="1 4">Belongs to the glycosyl hydrolase 26 family.</text>
</comment>
<dbReference type="Pfam" id="PF02156">
    <property type="entry name" value="Glyco_hydro_26"/>
    <property type="match status" value="1"/>
</dbReference>
<dbReference type="Proteomes" id="UP000000560">
    <property type="component" value="Chromosome VI"/>
</dbReference>
<evidence type="ECO:0000256" key="1">
    <source>
        <dbReference type="ARBA" id="ARBA00007754"/>
    </source>
</evidence>
<dbReference type="PANTHER" id="PTHR40079:SF4">
    <property type="entry name" value="GH26 DOMAIN-CONTAINING PROTEIN-RELATED"/>
    <property type="match status" value="1"/>
</dbReference>
<dbReference type="SUPFAM" id="SSF51445">
    <property type="entry name" value="(Trans)glycosidases"/>
    <property type="match status" value="1"/>
</dbReference>
<feature type="chain" id="PRO_5030175778" description="GH26 domain-containing protein" evidence="5">
    <location>
        <begin position="22"/>
        <end position="341"/>
    </location>
</feature>
<dbReference type="InterPro" id="IPR022790">
    <property type="entry name" value="GH26_dom"/>
</dbReference>
<comment type="caution">
    <text evidence="4">Lacks conserved residue(s) required for the propagation of feature annotation.</text>
</comment>
<evidence type="ECO:0000313" key="8">
    <source>
        <dbReference type="Proteomes" id="UP000000560"/>
    </source>
</evidence>
<evidence type="ECO:0000256" key="5">
    <source>
        <dbReference type="SAM" id="SignalP"/>
    </source>
</evidence>
<dbReference type="GO" id="GO:0016985">
    <property type="term" value="F:mannan endo-1,4-beta-mannosidase activity"/>
    <property type="evidence" value="ECO:0007669"/>
    <property type="project" value="InterPro"/>
</dbReference>
<evidence type="ECO:0000256" key="2">
    <source>
        <dbReference type="ARBA" id="ARBA00022801"/>
    </source>
</evidence>
<dbReference type="STRING" id="227321.Q5B804"/>
<reference evidence="8" key="1">
    <citation type="journal article" date="2005" name="Nature">
        <title>Sequencing of Aspergillus nidulans and comparative analysis with A. fumigatus and A. oryzae.</title>
        <authorList>
            <person name="Galagan J.E."/>
            <person name="Calvo S.E."/>
            <person name="Cuomo C."/>
            <person name="Ma L.J."/>
            <person name="Wortman J.R."/>
            <person name="Batzoglou S."/>
            <person name="Lee S.I."/>
            <person name="Basturkmen M."/>
            <person name="Spevak C.C."/>
            <person name="Clutterbuck J."/>
            <person name="Kapitonov V."/>
            <person name="Jurka J."/>
            <person name="Scazzocchio C."/>
            <person name="Farman M."/>
            <person name="Butler J."/>
            <person name="Purcell S."/>
            <person name="Harris S."/>
            <person name="Braus G.H."/>
            <person name="Draht O."/>
            <person name="Busch S."/>
            <person name="D'Enfert C."/>
            <person name="Bouchier C."/>
            <person name="Goldman G.H."/>
            <person name="Bell-Pedersen D."/>
            <person name="Griffiths-Jones S."/>
            <person name="Doonan J.H."/>
            <person name="Yu J."/>
            <person name="Vienken K."/>
            <person name="Pain A."/>
            <person name="Freitag M."/>
            <person name="Selker E.U."/>
            <person name="Archer D.B."/>
            <person name="Penalva M.A."/>
            <person name="Oakley B.R."/>
            <person name="Momany M."/>
            <person name="Tanaka T."/>
            <person name="Kumagai T."/>
            <person name="Asai K."/>
            <person name="Machida M."/>
            <person name="Nierman W.C."/>
            <person name="Denning D.W."/>
            <person name="Caddick M."/>
            <person name="Hynes M."/>
            <person name="Paoletti M."/>
            <person name="Fischer R."/>
            <person name="Miller B."/>
            <person name="Dyer P."/>
            <person name="Sachs M.S."/>
            <person name="Osmani S.A."/>
            <person name="Birren B.W."/>
        </authorList>
    </citation>
    <scope>NUCLEOTIDE SEQUENCE [LARGE SCALE GENOMIC DNA]</scope>
    <source>
        <strain evidence="8">FGSC A4 / ATCC 38163 / CBS 112.46 / NRRL 194 / M139</strain>
    </source>
</reference>
<evidence type="ECO:0000259" key="6">
    <source>
        <dbReference type="PROSITE" id="PS51764"/>
    </source>
</evidence>
<dbReference type="InParanoid" id="Q5B804"/>
<keyword evidence="2" id="KW-0378">Hydrolase</keyword>
<feature type="signal peptide" evidence="5">
    <location>
        <begin position="1"/>
        <end position="21"/>
    </location>
</feature>
<evidence type="ECO:0000313" key="7">
    <source>
        <dbReference type="EMBL" id="CBF82942.1"/>
    </source>
</evidence>
<protein>
    <recommendedName>
        <fullName evidence="6">GH26 domain-containing protein</fullName>
    </recommendedName>
</protein>
<keyword evidence="8" id="KW-1185">Reference proteome</keyword>